<dbReference type="Proteomes" id="UP001372338">
    <property type="component" value="Unassembled WGS sequence"/>
</dbReference>
<sequence length="172" mass="19765">MLFVELMVLNDEEVELRKSLVAEFWTVSGYKESMLAQKARSRWLKKGDVNFGFCHACLKSRRRSNQLVSLDVEGVKCDVDVDLADRIKTFFGNSYKEGVVEEKYGSYRPSFSEDNLFANGSFWWRDLGRIRVGSGVGLDWLKFHLEKGSVYLGRRASRLNDSLLWSDSTISD</sequence>
<organism evidence="1 2">
    <name type="scientific">Crotalaria pallida</name>
    <name type="common">Smooth rattlebox</name>
    <name type="synonym">Crotalaria striata</name>
    <dbReference type="NCBI Taxonomy" id="3830"/>
    <lineage>
        <taxon>Eukaryota</taxon>
        <taxon>Viridiplantae</taxon>
        <taxon>Streptophyta</taxon>
        <taxon>Embryophyta</taxon>
        <taxon>Tracheophyta</taxon>
        <taxon>Spermatophyta</taxon>
        <taxon>Magnoliopsida</taxon>
        <taxon>eudicotyledons</taxon>
        <taxon>Gunneridae</taxon>
        <taxon>Pentapetalae</taxon>
        <taxon>rosids</taxon>
        <taxon>fabids</taxon>
        <taxon>Fabales</taxon>
        <taxon>Fabaceae</taxon>
        <taxon>Papilionoideae</taxon>
        <taxon>50 kb inversion clade</taxon>
        <taxon>genistoids sensu lato</taxon>
        <taxon>core genistoids</taxon>
        <taxon>Crotalarieae</taxon>
        <taxon>Crotalaria</taxon>
    </lineage>
</organism>
<evidence type="ECO:0000313" key="2">
    <source>
        <dbReference type="Proteomes" id="UP001372338"/>
    </source>
</evidence>
<gene>
    <name evidence="1" type="ORF">RIF29_15736</name>
</gene>
<reference evidence="1 2" key="1">
    <citation type="submission" date="2024-01" db="EMBL/GenBank/DDBJ databases">
        <title>The genomes of 5 underutilized Papilionoideae crops provide insights into root nodulation and disease resistanc.</title>
        <authorList>
            <person name="Yuan L."/>
        </authorList>
    </citation>
    <scope>NUCLEOTIDE SEQUENCE [LARGE SCALE GENOMIC DNA]</scope>
    <source>
        <strain evidence="1">ZHUSHIDOU_FW_LH</strain>
        <tissue evidence="1">Leaf</tissue>
    </source>
</reference>
<dbReference type="AlphaFoldDB" id="A0AAN9FFC4"/>
<accession>A0AAN9FFC4</accession>
<name>A0AAN9FFC4_CROPI</name>
<dbReference type="EMBL" id="JAYWIO010000003">
    <property type="protein sequence ID" value="KAK7274640.1"/>
    <property type="molecule type" value="Genomic_DNA"/>
</dbReference>
<keyword evidence="2" id="KW-1185">Reference proteome</keyword>
<comment type="caution">
    <text evidence="1">The sequence shown here is derived from an EMBL/GenBank/DDBJ whole genome shotgun (WGS) entry which is preliminary data.</text>
</comment>
<evidence type="ECO:0000313" key="1">
    <source>
        <dbReference type="EMBL" id="KAK7274640.1"/>
    </source>
</evidence>
<proteinExistence type="predicted"/>
<protein>
    <submittedName>
        <fullName evidence="1">Uncharacterized protein</fullName>
    </submittedName>
</protein>